<protein>
    <recommendedName>
        <fullName evidence="3">Thioredoxin domain-containing protein</fullName>
    </recommendedName>
</protein>
<evidence type="ECO:0000313" key="2">
    <source>
        <dbReference type="Proteomes" id="UP000192639"/>
    </source>
</evidence>
<dbReference type="EMBL" id="LWDP01000025">
    <property type="protein sequence ID" value="ORD94302.1"/>
    <property type="molecule type" value="Genomic_DNA"/>
</dbReference>
<reference evidence="1 2" key="1">
    <citation type="journal article" date="2017" name="Environ. Microbiol.">
        <title>Decay of the glycolytic pathway and adaptation to intranuclear parasitism within Enterocytozoonidae microsporidia.</title>
        <authorList>
            <person name="Wiredu Boakye D."/>
            <person name="Jaroenlak P."/>
            <person name="Prachumwat A."/>
            <person name="Williams T.A."/>
            <person name="Bateman K.S."/>
            <person name="Itsathitphaisarn O."/>
            <person name="Sritunyalucksana K."/>
            <person name="Paszkiewicz K.H."/>
            <person name="Moore K.A."/>
            <person name="Stentiford G.D."/>
            <person name="Williams B.A."/>
        </authorList>
    </citation>
    <scope>NUCLEOTIDE SEQUENCE [LARGE SCALE GENOMIC DNA]</scope>
    <source>
        <strain evidence="1 2">GB1</strain>
    </source>
</reference>
<organism evidence="1 2">
    <name type="scientific">Enterospora canceri</name>
    <dbReference type="NCBI Taxonomy" id="1081671"/>
    <lineage>
        <taxon>Eukaryota</taxon>
        <taxon>Fungi</taxon>
        <taxon>Fungi incertae sedis</taxon>
        <taxon>Microsporidia</taxon>
        <taxon>Enterocytozoonidae</taxon>
        <taxon>Enterospora</taxon>
    </lineage>
</organism>
<accession>A0A1Y1S7Y4</accession>
<dbReference type="Gene3D" id="3.40.30.10">
    <property type="entry name" value="Glutaredoxin"/>
    <property type="match status" value="1"/>
</dbReference>
<dbReference type="SUPFAM" id="SSF52833">
    <property type="entry name" value="Thioredoxin-like"/>
    <property type="match status" value="1"/>
</dbReference>
<evidence type="ECO:0000313" key="1">
    <source>
        <dbReference type="EMBL" id="ORD94302.1"/>
    </source>
</evidence>
<dbReference type="AlphaFoldDB" id="A0A1Y1S7Y4"/>
<gene>
    <name evidence="1" type="ORF">ECANGB1_910</name>
</gene>
<dbReference type="Proteomes" id="UP000192639">
    <property type="component" value="Unassembled WGS sequence"/>
</dbReference>
<proteinExistence type="predicted"/>
<evidence type="ECO:0008006" key="3">
    <source>
        <dbReference type="Google" id="ProtNLM"/>
    </source>
</evidence>
<sequence length="134" mass="15375">MLPALLVFKDPNMSETTNSIIYKNVSKPEELKNLGVNAVLIQLTAANCGSYKNLTQFINEYSTNKEIYVVLLDLSQTNELLKRIMIQFSVRRLPFLLYTTVDLEPIDMICGFNEEKVSNLLESYDKQFVPTPEF</sequence>
<dbReference type="VEuPathDB" id="MicrosporidiaDB:ECANGB1_910"/>
<comment type="caution">
    <text evidence="1">The sequence shown here is derived from an EMBL/GenBank/DDBJ whole genome shotgun (WGS) entry which is preliminary data.</text>
</comment>
<keyword evidence="2" id="KW-1185">Reference proteome</keyword>
<name>A0A1Y1S7Y4_9MICR</name>
<dbReference type="InterPro" id="IPR036249">
    <property type="entry name" value="Thioredoxin-like_sf"/>
</dbReference>